<feature type="signal peptide" evidence="1">
    <location>
        <begin position="1"/>
        <end position="22"/>
    </location>
</feature>
<protein>
    <submittedName>
        <fullName evidence="2">Uncharacterized protein</fullName>
    </submittedName>
</protein>
<organism evidence="2 3">
    <name type="scientific">Candidatus Nomurabacteria bacterium RIFCSPHIGHO2_01_FULL_42_15</name>
    <dbReference type="NCBI Taxonomy" id="1801742"/>
    <lineage>
        <taxon>Bacteria</taxon>
        <taxon>Candidatus Nomuraibacteriota</taxon>
    </lineage>
</organism>
<evidence type="ECO:0000313" key="3">
    <source>
        <dbReference type="Proteomes" id="UP000178235"/>
    </source>
</evidence>
<keyword evidence="1" id="KW-0732">Signal</keyword>
<proteinExistence type="predicted"/>
<feature type="chain" id="PRO_5009527229" evidence="1">
    <location>
        <begin position="23"/>
        <end position="395"/>
    </location>
</feature>
<evidence type="ECO:0000256" key="1">
    <source>
        <dbReference type="SAM" id="SignalP"/>
    </source>
</evidence>
<comment type="caution">
    <text evidence="2">The sequence shown here is derived from an EMBL/GenBank/DDBJ whole genome shotgun (WGS) entry which is preliminary data.</text>
</comment>
<dbReference type="AlphaFoldDB" id="A0A1F6VFW9"/>
<evidence type="ECO:0000313" key="2">
    <source>
        <dbReference type="EMBL" id="OGI68475.1"/>
    </source>
</evidence>
<name>A0A1F6VFW9_9BACT</name>
<gene>
    <name evidence="2" type="ORF">A2738_01155</name>
</gene>
<dbReference type="Proteomes" id="UP000178235">
    <property type="component" value="Unassembled WGS sequence"/>
</dbReference>
<dbReference type="EMBL" id="MFTS01000003">
    <property type="protein sequence ID" value="OGI68475.1"/>
    <property type="molecule type" value="Genomic_DNA"/>
</dbReference>
<accession>A0A1F6VFW9</accession>
<reference evidence="2 3" key="1">
    <citation type="journal article" date="2016" name="Nat. Commun.">
        <title>Thousands of microbial genomes shed light on interconnected biogeochemical processes in an aquifer system.</title>
        <authorList>
            <person name="Anantharaman K."/>
            <person name="Brown C.T."/>
            <person name="Hug L.A."/>
            <person name="Sharon I."/>
            <person name="Castelle C.J."/>
            <person name="Probst A.J."/>
            <person name="Thomas B.C."/>
            <person name="Singh A."/>
            <person name="Wilkins M.J."/>
            <person name="Karaoz U."/>
            <person name="Brodie E.L."/>
            <person name="Williams K.H."/>
            <person name="Hubbard S.S."/>
            <person name="Banfield J.F."/>
        </authorList>
    </citation>
    <scope>NUCLEOTIDE SEQUENCE [LARGE SCALE GENOMIC DNA]</scope>
</reference>
<sequence length="395" mass="43198">MKAIKTLVAVIGMTVAVFTINAETIPGCGDRTNGFSVTTGQSCFGNMPTPITLPTNVVSVPASNQILTVETVASNLWMFQSKPAFMSWALRRVSNLDLEFRSPVMVASGGYSWGWSYSSLSPSIDEMSDTVASVEVSFPIATSGRVTVTVKYLDTNWVALFEGSSEKYTYQDYPQPTNGVMRWSLYGKDPEVTIAKNIRVTVPGARYLQIFPEDGGEPIWLSPDSNGGFLIPRNVIGSRSVIVAIDSNWNQIAFDVPSGSASKVGEVHANVRPTIEGTQVLTNVNTIVIRPEAEYRRGSDILTEVTYTSNVSGVRLVVRTSEGETAQKVIIVNVATGDSGEFPINWNEDLELDFSIGRYHVIPIWWNFQDSTFESPYNSYRGGSGAVTPVIIEEK</sequence>